<dbReference type="PANTHER" id="PTHR34980:SF2">
    <property type="entry name" value="INNER MEMBRANE PROTEIN YHAH-RELATED"/>
    <property type="match status" value="1"/>
</dbReference>
<keyword evidence="1" id="KW-0812">Transmembrane</keyword>
<dbReference type="RefSeq" id="WP_137660181.1">
    <property type="nucleotide sequence ID" value="NZ_BJCQ01000003.1"/>
</dbReference>
<feature type="transmembrane region" description="Helical" evidence="1">
    <location>
        <begin position="30"/>
        <end position="51"/>
    </location>
</feature>
<evidence type="ECO:0008006" key="4">
    <source>
        <dbReference type="Google" id="ProtNLM"/>
    </source>
</evidence>
<evidence type="ECO:0000256" key="1">
    <source>
        <dbReference type="SAM" id="Phobius"/>
    </source>
</evidence>
<name>A0A480B3F1_9FIRM</name>
<proteinExistence type="predicted"/>
<feature type="transmembrane region" description="Helical" evidence="1">
    <location>
        <begin position="57"/>
        <end position="83"/>
    </location>
</feature>
<evidence type="ECO:0000313" key="2">
    <source>
        <dbReference type="EMBL" id="GCL66435.1"/>
    </source>
</evidence>
<reference evidence="2 3" key="1">
    <citation type="submission" date="2019-03" db="EMBL/GenBank/DDBJ databases">
        <title>Draft genome sequences of two Veillonella tobetsuensis clinical isolates from intraoperative bronchial fluids of elderly patients with pulmonary carcinoma.</title>
        <authorList>
            <person name="Akiyama T."/>
        </authorList>
    </citation>
    <scope>NUCLEOTIDE SEQUENCE [LARGE SCALE GENOMIC DNA]</scope>
    <source>
        <strain evidence="2 3">PAGU 1578</strain>
    </source>
</reference>
<dbReference type="Pfam" id="PF05656">
    <property type="entry name" value="DUF805"/>
    <property type="match status" value="1"/>
</dbReference>
<dbReference type="InterPro" id="IPR008523">
    <property type="entry name" value="DUF805"/>
</dbReference>
<feature type="transmembrane region" description="Helical" evidence="1">
    <location>
        <begin position="95"/>
        <end position="116"/>
    </location>
</feature>
<dbReference type="GO" id="GO:0005886">
    <property type="term" value="C:plasma membrane"/>
    <property type="evidence" value="ECO:0007669"/>
    <property type="project" value="TreeGrafter"/>
</dbReference>
<dbReference type="PANTHER" id="PTHR34980">
    <property type="entry name" value="INNER MEMBRANE PROTEIN-RELATED-RELATED"/>
    <property type="match status" value="1"/>
</dbReference>
<keyword evidence="1" id="KW-1133">Transmembrane helix</keyword>
<protein>
    <recommendedName>
        <fullName evidence="4">DUF805 domain-containing protein</fullName>
    </recommendedName>
</protein>
<keyword evidence="1" id="KW-0472">Membrane</keyword>
<dbReference type="EMBL" id="BJCQ01000003">
    <property type="protein sequence ID" value="GCL66435.1"/>
    <property type="molecule type" value="Genomic_DNA"/>
</dbReference>
<dbReference type="Proteomes" id="UP000300381">
    <property type="component" value="Unassembled WGS sequence"/>
</dbReference>
<feature type="transmembrane region" description="Helical" evidence="1">
    <location>
        <begin position="165"/>
        <end position="183"/>
    </location>
</feature>
<dbReference type="AlphaFoldDB" id="A0A480B3F1"/>
<evidence type="ECO:0000313" key="3">
    <source>
        <dbReference type="Proteomes" id="UP000300381"/>
    </source>
</evidence>
<comment type="caution">
    <text evidence="2">The sequence shown here is derived from an EMBL/GenBank/DDBJ whole genome shotgun (WGS) entry which is preliminary data.</text>
</comment>
<organism evidence="2 3">
    <name type="scientific">Veillonella tobetsuensis</name>
    <dbReference type="NCBI Taxonomy" id="1110546"/>
    <lineage>
        <taxon>Bacteria</taxon>
        <taxon>Bacillati</taxon>
        <taxon>Bacillota</taxon>
        <taxon>Negativicutes</taxon>
        <taxon>Veillonellales</taxon>
        <taxon>Veillonellaceae</taxon>
        <taxon>Veillonella</taxon>
    </lineage>
</organism>
<gene>
    <name evidence="2" type="ORF">PAGU1578_00570</name>
</gene>
<sequence>MIQQLVIDAIKNNIINRYSEFSSTISRSEFWKFILVEAFLFGICVAILGLLSLNSALYMYMMALFFAICTVSIMSLTLPNLGAIICRFRDTNTSAWLLLLVLIPYIGILIVIALLLRDSKASSIDESPSVTQEEMNLVDDSYESMEPQVVDSVVVTNQAYGKKTIIMTALVTVLCWSVGLYSFSSATTKEARAYLKMEPGAFMTLAIKDLGSDTAIPSAQQVVTDYYAYLNKEQYQEAYRLLAHREREKYGTYEQWVKSVKASHSREMRRIFLDGVYVDDDGFKHIYFDMAFKGEEYPGRMAVYMVYEHETWRIESIAPYHKE</sequence>
<accession>A0A480B3F1</accession>